<reference evidence="1" key="1">
    <citation type="submission" date="2023-03" db="EMBL/GenBank/DDBJ databases">
        <title>Massive genome expansion in bonnet fungi (Mycena s.s.) driven by repeated elements and novel gene families across ecological guilds.</title>
        <authorList>
            <consortium name="Lawrence Berkeley National Laboratory"/>
            <person name="Harder C.B."/>
            <person name="Miyauchi S."/>
            <person name="Viragh M."/>
            <person name="Kuo A."/>
            <person name="Thoen E."/>
            <person name="Andreopoulos B."/>
            <person name="Lu D."/>
            <person name="Skrede I."/>
            <person name="Drula E."/>
            <person name="Henrissat B."/>
            <person name="Morin E."/>
            <person name="Kohler A."/>
            <person name="Barry K."/>
            <person name="LaButti K."/>
            <person name="Morin E."/>
            <person name="Salamov A."/>
            <person name="Lipzen A."/>
            <person name="Mereny Z."/>
            <person name="Hegedus B."/>
            <person name="Baldrian P."/>
            <person name="Stursova M."/>
            <person name="Weitz H."/>
            <person name="Taylor A."/>
            <person name="Grigoriev I.V."/>
            <person name="Nagy L.G."/>
            <person name="Martin F."/>
            <person name="Kauserud H."/>
        </authorList>
    </citation>
    <scope>NUCLEOTIDE SEQUENCE</scope>
    <source>
        <strain evidence="1">9284</strain>
    </source>
</reference>
<organism evidence="1 2">
    <name type="scientific">Roridomyces roridus</name>
    <dbReference type="NCBI Taxonomy" id="1738132"/>
    <lineage>
        <taxon>Eukaryota</taxon>
        <taxon>Fungi</taxon>
        <taxon>Dikarya</taxon>
        <taxon>Basidiomycota</taxon>
        <taxon>Agaricomycotina</taxon>
        <taxon>Agaricomycetes</taxon>
        <taxon>Agaricomycetidae</taxon>
        <taxon>Agaricales</taxon>
        <taxon>Marasmiineae</taxon>
        <taxon>Mycenaceae</taxon>
        <taxon>Roridomyces</taxon>
    </lineage>
</organism>
<dbReference type="EMBL" id="JARKIF010000045">
    <property type="protein sequence ID" value="KAJ7608351.1"/>
    <property type="molecule type" value="Genomic_DNA"/>
</dbReference>
<dbReference type="Proteomes" id="UP001221142">
    <property type="component" value="Unassembled WGS sequence"/>
</dbReference>
<protein>
    <submittedName>
        <fullName evidence="1">Uncharacterized protein</fullName>
    </submittedName>
</protein>
<name>A0AAD7B2W0_9AGAR</name>
<comment type="caution">
    <text evidence="1">The sequence shown here is derived from an EMBL/GenBank/DDBJ whole genome shotgun (WGS) entry which is preliminary data.</text>
</comment>
<evidence type="ECO:0000313" key="1">
    <source>
        <dbReference type="EMBL" id="KAJ7608351.1"/>
    </source>
</evidence>
<evidence type="ECO:0000313" key="2">
    <source>
        <dbReference type="Proteomes" id="UP001221142"/>
    </source>
</evidence>
<keyword evidence="2" id="KW-1185">Reference proteome</keyword>
<gene>
    <name evidence="1" type="ORF">FB45DRAFT_1067464</name>
</gene>
<sequence>MSRRISHNQPLKTVELPSFTQLLSEVNQLERISLGHSSPSETFPLWHPGIQMDETLHLGPLVCSGCYLHESNGRYTPSRVLFTPVNLPDSESSNTRPLGISLKALFEGRRCMEFPDAVVLPTQPLGLFSLNLNIGGVSRPALHKIPGSCEHVLVTRLHLAWWIALAVKEEFGSLPDCGISLVSFEWVERRMWRAVLRLGNE</sequence>
<proteinExistence type="predicted"/>
<accession>A0AAD7B2W0</accession>
<dbReference type="AlphaFoldDB" id="A0AAD7B2W0"/>